<proteinExistence type="predicted"/>
<organism evidence="1 2">
    <name type="scientific">Eubacterium callanderi</name>
    <dbReference type="NCBI Taxonomy" id="53442"/>
    <lineage>
        <taxon>Bacteria</taxon>
        <taxon>Bacillati</taxon>
        <taxon>Bacillota</taxon>
        <taxon>Clostridia</taxon>
        <taxon>Eubacteriales</taxon>
        <taxon>Eubacteriaceae</taxon>
        <taxon>Eubacterium</taxon>
    </lineage>
</organism>
<dbReference type="Proteomes" id="UP000006873">
    <property type="component" value="Chromosome"/>
</dbReference>
<sequence>MLFVAFFTKRQGRPQMEFCKISKKTALKTNFFQFIGNLL</sequence>
<evidence type="ECO:0000313" key="2">
    <source>
        <dbReference type="Proteomes" id="UP000006873"/>
    </source>
</evidence>
<reference evidence="1 2" key="2">
    <citation type="journal article" date="2011" name="J. Bacteriol.">
        <title>Complete genome sequence of a carbon monoxide-utilizing acetogen, Eubacterium limosum KIST612.</title>
        <authorList>
            <person name="Roh H."/>
            <person name="Ko H.J."/>
            <person name="Kim D."/>
            <person name="Choi D.G."/>
            <person name="Park S."/>
            <person name="Kim S."/>
            <person name="Chang I.S."/>
            <person name="Choi I.G."/>
        </authorList>
    </citation>
    <scope>NUCLEOTIDE SEQUENCE [LARGE SCALE GENOMIC DNA]</scope>
    <source>
        <strain evidence="1 2">KIST612</strain>
    </source>
</reference>
<evidence type="ECO:0000313" key="1">
    <source>
        <dbReference type="EMBL" id="ADO35455.1"/>
    </source>
</evidence>
<reference key="1">
    <citation type="submission" date="2010-09" db="EMBL/GenBank/DDBJ databases">
        <authorList>
            <person name="Roh H."/>
            <person name="Ko H.-J."/>
            <person name="Kim D."/>
            <person name="Choi D.G."/>
            <person name="Park S."/>
            <person name="Kim S."/>
            <person name="Kim K.H."/>
            <person name="Chang I.S."/>
            <person name="Choi I.-G."/>
        </authorList>
    </citation>
    <scope>NUCLEOTIDE SEQUENCE</scope>
    <source>
        <strain>KIST612</strain>
    </source>
</reference>
<dbReference type="KEGG" id="elm:ELI_0438"/>
<dbReference type="HOGENOM" id="CLU_3309906_0_0_9"/>
<protein>
    <submittedName>
        <fullName evidence="1">Uncharacterized protein</fullName>
    </submittedName>
</protein>
<dbReference type="AlphaFoldDB" id="E3GIH0"/>
<name>E3GIH0_9FIRM</name>
<keyword evidence="2" id="KW-1185">Reference proteome</keyword>
<gene>
    <name evidence="1" type="ordered locus">ELI_0438</name>
</gene>
<accession>E3GIH0</accession>
<dbReference type="EMBL" id="CP002273">
    <property type="protein sequence ID" value="ADO35455.1"/>
    <property type="molecule type" value="Genomic_DNA"/>
</dbReference>